<evidence type="ECO:0000313" key="2">
    <source>
        <dbReference type="EMBL" id="GMI38105.1"/>
    </source>
</evidence>
<dbReference type="Proteomes" id="UP001165060">
    <property type="component" value="Unassembled WGS sequence"/>
</dbReference>
<keyword evidence="1" id="KW-0472">Membrane</keyword>
<keyword evidence="1" id="KW-1133">Transmembrane helix</keyword>
<feature type="transmembrane region" description="Helical" evidence="1">
    <location>
        <begin position="753"/>
        <end position="771"/>
    </location>
</feature>
<feature type="transmembrane region" description="Helical" evidence="1">
    <location>
        <begin position="641"/>
        <end position="661"/>
    </location>
</feature>
<dbReference type="InterPro" id="IPR019170">
    <property type="entry name" value="Meckelin"/>
</dbReference>
<keyword evidence="3" id="KW-1185">Reference proteome</keyword>
<accession>A0ABQ6N217</accession>
<evidence type="ECO:0000313" key="3">
    <source>
        <dbReference type="Proteomes" id="UP001165060"/>
    </source>
</evidence>
<protein>
    <recommendedName>
        <fullName evidence="4">Meckelin</fullName>
    </recommendedName>
</protein>
<gene>
    <name evidence="2" type="ORF">TeGR_g1670</name>
</gene>
<dbReference type="PANTHER" id="PTHR21274:SF0">
    <property type="entry name" value="MECKELIN"/>
    <property type="match status" value="1"/>
</dbReference>
<proteinExistence type="predicted"/>
<name>A0ABQ6N217_9STRA</name>
<comment type="caution">
    <text evidence="2">The sequence shown here is derived from an EMBL/GenBank/DDBJ whole genome shotgun (WGS) entry which is preliminary data.</text>
</comment>
<dbReference type="Pfam" id="PF09773">
    <property type="entry name" value="Meckelin"/>
    <property type="match status" value="1"/>
</dbReference>
<dbReference type="PANTHER" id="PTHR21274">
    <property type="entry name" value="MECKELIN"/>
    <property type="match status" value="1"/>
</dbReference>
<sequence>MCQSCPEGANKIPLPASDPFGNPGGCTCAAGYLTVPPATDSESNFGCTTGCMDSGLAVSASDPAACATCGPTGSLAGGICSCARPDANDANGAVESYFLQENATLALGCARCPPGTAAVLESDVADGVLRTAGIDYYVDPETCQSCPGDNMHFSISGGSLACVCDYGWEMTGESSGFGQEFCVRETISSDFYETTYSSIQETPLGLAGETRNYNSDAARHYYEWAAWNCGEDVFHGAEFVSPETQRACHALANLCVLQLYDFSHDICEKYEEIFDSRDDGEYMDGWMKGLPWLTYDGEDANTLRSDRSIQMQMSFAEIEGFVSLMKYKLVKYKLDGTFVGVEDLTTQFSYCTTAAPDTHLGGGEASSTKFLKFGTSERQTFSCDLDVLKEQEMFFYDLYVVDESSEADCASGDQDQDSGFCLYPVPVLIRNLRTSGDGANLNFYPEDEVDDVFVRRFFLFDNQGGMEDGTLQAIRYAKKIVLTNTVQDVESDKIFPPTLTIEYVERQAANWEQREVDLVAEEMAVDTVVFKSEYTMRTVEFWDNVDILIGFTSAIASVLWLLNVRNWQTRNQRIGGTPESGEASSTMYMVHVVMIAAHAFVIVFFPFIFCLCAYWFVFFKLQETVFVMMPANNEYYLMNEYFFYEAFFYTLFWVHTFYMLYTIYMQCNVDIFLVDWEKPKSKQSEVSIWRTLMVANVWNEMQTMRKTNLEITLVGLGFFLIGLDLQNNATMQPDLDDVSAGYINMALRFCNTAWWFFVMLAIQWVWNFVFLERYYKEPRSQIFVDLCTMAKISVFIMDEPYHGYYLHCRSPYEYADGSMQQLAEQLKKEESGLTTDRGLDAAGAPRGCQTFELFTSPTFRSQFDKVYQALNQSNSAALAQDTGRLGHMVGRAGGKGRAPPAERMVTALKELNLFLQAFVEQSPPPAREELKRIVREPPFFDQIIGNPPADIRAQNAKCVFYPDTKTWLHDNAFLTVTFMGIETDLLVHNILAFNVFDMTFGNSAISIMLTYLTHIFFVWLRGSFGQGNLANKTLVDDKFLI</sequence>
<feature type="transmembrane region" description="Helical" evidence="1">
    <location>
        <begin position="588"/>
        <end position="621"/>
    </location>
</feature>
<evidence type="ECO:0008006" key="4">
    <source>
        <dbReference type="Google" id="ProtNLM"/>
    </source>
</evidence>
<feature type="transmembrane region" description="Helical" evidence="1">
    <location>
        <begin position="999"/>
        <end position="1020"/>
    </location>
</feature>
<organism evidence="2 3">
    <name type="scientific">Tetraparma gracilis</name>
    <dbReference type="NCBI Taxonomy" id="2962635"/>
    <lineage>
        <taxon>Eukaryota</taxon>
        <taxon>Sar</taxon>
        <taxon>Stramenopiles</taxon>
        <taxon>Ochrophyta</taxon>
        <taxon>Bolidophyceae</taxon>
        <taxon>Parmales</taxon>
        <taxon>Triparmaceae</taxon>
        <taxon>Tetraparma</taxon>
    </lineage>
</organism>
<evidence type="ECO:0000256" key="1">
    <source>
        <dbReference type="SAM" id="Phobius"/>
    </source>
</evidence>
<feature type="transmembrane region" description="Helical" evidence="1">
    <location>
        <begin position="547"/>
        <end position="567"/>
    </location>
</feature>
<keyword evidence="1" id="KW-0812">Transmembrane</keyword>
<reference evidence="2 3" key="1">
    <citation type="journal article" date="2023" name="Commun. Biol.">
        <title>Genome analysis of Parmales, the sister group of diatoms, reveals the evolutionary specialization of diatoms from phago-mixotrophs to photoautotrophs.</title>
        <authorList>
            <person name="Ban H."/>
            <person name="Sato S."/>
            <person name="Yoshikawa S."/>
            <person name="Yamada K."/>
            <person name="Nakamura Y."/>
            <person name="Ichinomiya M."/>
            <person name="Sato N."/>
            <person name="Blanc-Mathieu R."/>
            <person name="Endo H."/>
            <person name="Kuwata A."/>
            <person name="Ogata H."/>
        </authorList>
    </citation>
    <scope>NUCLEOTIDE SEQUENCE [LARGE SCALE GENOMIC DNA]</scope>
</reference>
<dbReference type="EMBL" id="BRYB01000806">
    <property type="protein sequence ID" value="GMI38105.1"/>
    <property type="molecule type" value="Genomic_DNA"/>
</dbReference>
<feature type="transmembrane region" description="Helical" evidence="1">
    <location>
        <begin position="708"/>
        <end position="725"/>
    </location>
</feature>